<dbReference type="InterPro" id="IPR053879">
    <property type="entry name" value="HYDIN_VesB_CFA65-like_Ig"/>
</dbReference>
<dbReference type="Gene3D" id="2.60.40.10">
    <property type="entry name" value="Immunoglobulins"/>
    <property type="match status" value="23"/>
</dbReference>
<dbReference type="InterPro" id="IPR027417">
    <property type="entry name" value="P-loop_NTPase"/>
</dbReference>
<accession>A0ABP0GVR9</accession>
<organism evidence="9 10">
    <name type="scientific">Clavelina lepadiformis</name>
    <name type="common">Light-bulb sea squirt</name>
    <name type="synonym">Ascidia lepadiformis</name>
    <dbReference type="NCBI Taxonomy" id="159417"/>
    <lineage>
        <taxon>Eukaryota</taxon>
        <taxon>Metazoa</taxon>
        <taxon>Chordata</taxon>
        <taxon>Tunicata</taxon>
        <taxon>Ascidiacea</taxon>
        <taxon>Aplousobranchia</taxon>
        <taxon>Clavelinidae</taxon>
        <taxon>Clavelina</taxon>
    </lineage>
</organism>
<dbReference type="InterPro" id="IPR013783">
    <property type="entry name" value="Ig-like_fold"/>
</dbReference>
<dbReference type="InterPro" id="IPR033768">
    <property type="entry name" value="Hydin_ADK"/>
</dbReference>
<proteinExistence type="predicted"/>
<feature type="compositionally biased region" description="Basic and acidic residues" evidence="6">
    <location>
        <begin position="1275"/>
        <end position="1323"/>
    </location>
</feature>
<keyword evidence="3" id="KW-0963">Cytoplasm</keyword>
<feature type="compositionally biased region" description="Basic and acidic residues" evidence="6">
    <location>
        <begin position="2380"/>
        <end position="2403"/>
    </location>
</feature>
<dbReference type="InterPro" id="IPR033305">
    <property type="entry name" value="Hydin-like"/>
</dbReference>
<evidence type="ECO:0000256" key="2">
    <source>
        <dbReference type="ARBA" id="ARBA00004496"/>
    </source>
</evidence>
<feature type="compositionally biased region" description="Acidic residues" evidence="6">
    <location>
        <begin position="2008"/>
        <end position="2020"/>
    </location>
</feature>
<feature type="region of interest" description="Disordered" evidence="6">
    <location>
        <begin position="2716"/>
        <end position="2834"/>
    </location>
</feature>
<dbReference type="PANTHER" id="PTHR23053:SF0">
    <property type="entry name" value="HYDROCEPHALUS-INDUCING PROTEIN HOMOLOG"/>
    <property type="match status" value="1"/>
</dbReference>
<feature type="compositionally biased region" description="Basic and acidic residues" evidence="6">
    <location>
        <begin position="2605"/>
        <end position="2643"/>
    </location>
</feature>
<keyword evidence="4" id="KW-0969">Cilium</keyword>
<keyword evidence="10" id="KW-1185">Reference proteome</keyword>
<feature type="region of interest" description="Disordered" evidence="6">
    <location>
        <begin position="1260"/>
        <end position="1330"/>
    </location>
</feature>
<feature type="region of interest" description="Disordered" evidence="6">
    <location>
        <begin position="1991"/>
        <end position="2063"/>
    </location>
</feature>
<comment type="caution">
    <text evidence="9">The sequence shown here is derived from an EMBL/GenBank/DDBJ whole genome shotgun (WGS) entry which is preliminary data.</text>
</comment>
<feature type="domain" description="HYDIN/VesB/CFA65-like Ig-like" evidence="8">
    <location>
        <begin position="467"/>
        <end position="569"/>
    </location>
</feature>
<evidence type="ECO:0000259" key="7">
    <source>
        <dbReference type="Pfam" id="PF17213"/>
    </source>
</evidence>
<dbReference type="Gene3D" id="3.40.50.300">
    <property type="entry name" value="P-loop containing nucleotide triphosphate hydrolases"/>
    <property type="match status" value="1"/>
</dbReference>
<feature type="compositionally biased region" description="Basic and acidic residues" evidence="6">
    <location>
        <begin position="1991"/>
        <end position="2007"/>
    </location>
</feature>
<feature type="compositionally biased region" description="Acidic residues" evidence="6">
    <location>
        <begin position="2369"/>
        <end position="2379"/>
    </location>
</feature>
<name>A0ABP0GVR9_CLALP</name>
<evidence type="ECO:0000259" key="8">
    <source>
        <dbReference type="Pfam" id="PF22544"/>
    </source>
</evidence>
<feature type="compositionally biased region" description="Basic and acidic residues" evidence="6">
    <location>
        <begin position="2344"/>
        <end position="2368"/>
    </location>
</feature>
<dbReference type="Pfam" id="PF22544">
    <property type="entry name" value="HYDIN_VesB_CFA65-like_Ig"/>
    <property type="match status" value="3"/>
</dbReference>
<sequence>MPSPSKSGLGSSNFMATKNISNLSEDVFNKFESKVTAPRNPKLIKTTEKTAERMTPSMYLHEMSMDTDKKLADTHNMRLPRIVELLDMSETTHQKVSYVDVEEAMFQPFPSEMYFQNFEPFRTHELPLLLRNNDKVPRLVKVVQNDSPYFKIISPDDVSHKVAPGMASVFKIQFTPEDRKDYQHELICMTEREKFIVPVQAIGARAILDFPDEVNFGICPVKHNSSKILFVRNIGNREAKCTFTVDEPFAVSSASGNLAVGDSMQATLEFKPVKVGDHQKDLILKYDTGENIYVTLYGASIDANVRLDKSTLRVDNTYISMANQRAVTIHNRSDVMAHFKWSPFATRSEEDSQKESFCAEVNEEEEQEKERFLSECALDPTLRDRLSILTRTFKNRRNLIVNDPILFNDETFNLYPLEGDIWPNSTAEITIVFKPTVARSYQQTVFCDITGRESRLPLKIRGDGLGPKLVFSFDSLDIGNVFASSTHNYEVILVNKGDIDAIFNLVPVTDTKSRFHEFQFDPVEGIVLPDGHQAIEITFRSECLGSFSQDFYFSVDGTPEPLKLTVKANVIGPTFHFDVPRLRFGTVSYGFNHTKICTLINTSLVPMTFILRIPDDGKGEPSISSMSDLSDGLLSTIGLKAIKSPQEFDITPAQGIIRPQSEAKIHVTLCSNTLKRYDCSLVVDVKGVGKNILTLPITAKTVVPSIQVMMPQLHFGRCFINHSYQLKAKLANDSDLPAKYDLQPQVREDLTAIMFGSSAPKGLIEPHSMVEVPILIQVLELDEQETTAYFTIFGSPDQPLSLLLNCIGEGPVVHITPESLNWGQVEVLVPNVKTVELSNESLIPADFIAQMMRPDSIWKLDPEQGTIPPESVMHVTVTAVLDDCIRFQDKLTVSVVKGPLTTIPVQAYGYGTTIVIEPPLAPAISLGPHFAKSKFVRRFKLINRGRRHQSLTWTSDGFAKPKARRDTINFNPKDMKYRNLAAPPASPEPVFRLQPSRLALESGQSAWVTLEGICDTPKQVTETLLCHAIIGKANGKERIMRATVRADFISPVLELSKERIDFRVDKRPDDVTALTPQNRTFAIRNVSSLPLTCILRVSYPFQLLDFYGSPQSVLEVNLAMGQDLEMTVRFDPAFKDDLVSRVAEGEVIITYREHPHSDFIKLRGEVNFPNLDFNRNDIDFGCILNDTEVARFLDITNTSPLPVSYRWSFLVVEGEQNIRYIGEILPPEPEPVLPDEPIAKVNLHDNAPQLSDATIQEEAKEKQSAVEITSSHPEQAPDERIEENKEVNASESNQENKEKDSEEENETKADGSTDQVTSDHDETTDLGLSVEWSKEDMTQHGEIVERVIEEERTRSLSRLSSRHQPSHPVNTRINELPLLPWLEPGASHVPNGVEEVFDILPLYGTLEPGETQRVTFTYYGHADVSCNARAICEVQGGPKYEVKLQGEASLIEYKFDKAIVDFGKQMFDQAAGGELILRNTGRVGFNFTGMTGLGEKDPTPGIPTLKPNSGYVPAFEEVVLRVHYLPGVPEKFHKSFEIQIAHFEPTIISVLGEGVFPRLSLDLPRFTEHDEHYASLLKEAKENLEHETVKHEHSGVSTPQKRKEEDESQFHLTEDLPSDLEIQMEVERLLLRDFASENQHFFSGIGIAPDPSAKDKAKKKRKFPRVRLTDYVLDFGYVVLSNVRSHIVRATNTSHFPVSFSADRSGLHNTGFNVELDRVKQLPGHPDHETVDFKITFDPRGVNLWVGPVEAMIPINIVNGPQLCVRLRAHVAVPELSVSSDVVDFESVQCGQCKVVTVQLHNEQHVRCEWTSINPDSNKVSVDKHIPMHLRRKIRRENKPKPNHFEMMPAQGFLAPGQRMNVQIKFMPTEARLYSQRMMIHIMQGTSRVSISVRGEGQEARLEFEPNLVEFGPILPHGPGDEVDVTVRNPTPLAVEFYSLNFDKQFLKEEKILRMMKGYDEHGNLLLPPRIAGEDMPPELLQFFQEFEEKADAAKQKADTEATKTEGEDATETDDMDPENEPSSNDLPHDDVTVTMQDDAGQDGTASPESGKNKLSDSNGDLKMDEDQAESVIGVGDLEITPVSAAIARHLGIDLTHEGRAARNRRGIAVIVHGPPMSGKTNTAVFLAKNYGAARMTVDGIVLEAISNGNTQAGLKARELCALTARGLREEDAETGAAVAGGLSVEAVTAHAATGPSVAGTDSKIGGASVISTKKTSVISKQAHSTMGSKAGGAATMSEHTGSHVPSSPPPLAAPIARRLSVSASVAGEEGLVSCVLPEDLLVEILAERLQLNDCHQGVVFDGLETLFSPNLQATALAVLKAINNRKHIYFISQKLDYNNVRERQKAKEEESAKTAEEEEEQKRTKLDDMDEDDYDALSEEEKERIENKMLEEKKQRRRREAIERQERERIERERMALMEERRLEEENLKKKGRKGKREETGKRSISGKHGDPNAPPVPGNKEKGGGGLKTVVSLAMAGHTSSHDGLDKARPESRTTDRPESIPEESKKGKKQKARPVSDDEMKEKASEEAKEELSEEEKELQQRFKAFDVSLRDINHVLTFWDRTQLIVNRPATPEGTSQTEEEAGTTTTRDKAPPSGRKGSKKERERERLEREKAEKEKAEKEKADRERMEKEKADREKQQQEGTEQVDGSTLAEDLEKLGVPHLQLDANDPENPCCKYILDLNKLPSVDEVLDGLGLGPKGPPVPPPAIFSVVPYPVKRKPPNGDPLSHYEFIASSPDDPNIGMEEQASKESEAQLEEQSVPELPRSESKKEDHPPPSSRKGKKERSESVKNAGVRKSSPRRSRRGSIEGRISPPVPQTPGSEADQSSVMGESTGELKILKLSHFRWVVPAHSETVIRIRFTSEDLGQFDQTLSFEITGTRRRYQLFCRGVCSFPTISREPRVVFPHRRKSRARLDDMVMKKYLIQEEMFEFGPLLCGKTRERYKEGKYLENREKINIMNTSPLPAQVSFCFQHDSNATTFLLDPPNMSLEPNEVKELSIWAYPKVAGRFSDVIVCCVRENPEPICFNVTCHGVRPELELDRKHLHFDKVLLHRKDTRTLYLRNSSMLPVAWRIAGMENMGDDFSLNQDSGIIEPRCEFALQLHFRATKAMNIKKTIRLEVSDAENIMGLVQADNIQVTAEAYDVALDMSFPKGADGGLDFGTIRVMDESKQTCSLKNKGKYDIGFNFLFDKSAPNCPPIDDLFSVLPQKGTLIPNDRPTQVQVIFRSRTEVTIRDLALLKCHVIEPNIGDGREVIASIPIRLAVRSLFSKYAIFPSNDINFGPMVINTKKTRTFTIENKGEFDFKYTITKMIREAPAIRPRPMVLAGKRAKSREGSSSSRSIARVGRAASIRQDLGTNQTRLLVGSFTIYPGFGTILPSGVQNITIDNVSEGLGRSEEFLSIDISDRDPLDNASGIPYRVLAEGCIPSINTSDVCSIFEEHRICKNLSVYTDNKELLEGSGVFGEEDNRFMFCNVIVGRKAHARFKVLNTNKVPVDVTFSVKPISNKVAARIHDIFELEITRTQIAPHNFVYATVSFAPPAMNNYMCNFEAAVEGVPTSVRGRNLFFEISGEGNLPRVSVEQPLVRNKLGEPLLVFQRLLLARREVLPLVIKNDGTFPSKVNLVLEQMTKQEDEADSNVTEDAEYSAFTSELAYSLVPTAGTQTCVPMTLPGQTNRYPYTASVILAPDEVAKFDVIFKPMTSRVYHGRLRVSVVDNQFEEHKVQLYGEGFKDDITIDNLLRDGDMAALAGEDGVIDTDVLPQRLISDPSDGGTGIRGETLFFGEGDVGVPKDRTFTLSNHSGSDTVRFLWNQHLNLKFVPTAGHLHPGCSKEVTVTFKSDKPAEILKSLVKCNITKIKFIKPIDQVTDWDDRMRTVKWVNVSSADPTKAGSRPAKKKVVETEPEPEYTVAEESARQLELFLSANVGFAKFKCTTPSISFKDTLMFQSRVFEFDLSNEGKIGLEYNWQLVLETPSLRDGASAVGDMEGRPSTATHSARSAGSSLRSLITDEISGLPFSIAPSEGKIQAGKKETFFVRFSPYDVTEYQARLLCSIPNLEPGLQGPTIKIKGRSLMPYCHFDLEDSDYISNSRRNPDLAGPGGAPPGMTLDPNTRVIEFNSIGIDNKNVKKFWIMNPTASTYSFQWFCDDVTDARVPSNFTCNVTRGQLLSGKKLEMSFEFKPRALEISESFWKFVILEQNISIPFLLVGHTHEPSVSLNASHLNFKSILLGHIASETLYLVNNESIGFNYDVTESSCYSEAYSTNLDISPMKGFVDAKSRIPLQVSYQAKKKGDANFNVTIKVMRKTKPLTLNVKASGHSMSAQLLCENSQGIKVELSPVGLNAINLGEVEIRENAVRQLHLVNSGKHNFNYTCVVKQKGKILSASEDGTKPKKKAVVNVTPSEGAVASGSRKRCLLTFKPNRLGAIPVVELMLKVIDGPTYLCHVSGSGVNPGIEFSFDKHDFGACFIYRAGMPTNSATLTITNKDSKEISVECLYQNTNYLNVAFGANVLAPGANTDAVITFYPRDAISYKEVVKFQVNGLSTHGIELKGEGTEMRVEVANPRQKLVKFGALRVGQATKHIVPIVNRSPTPITLTLSATPESQSLQNGDVLRVLPSEPVTLPGKGGSRDVEVYFTPKSRIPCFTEEIMMECADLSQPIFIVSGSCQGVEISLDQDSIPFGAVVQGSQSEKRFVMYNTGDIGAGFQWDAEKFAPDFSVSPVRGYISPGMEVSFTLTFHPRELSQDIRYEDLKCKIEGGKPLKFTLTGMCIGTPPSKEVQTFNCHVRGRDVRSIMIPNRSNQRWTLRPLIDGDYWTGADTLVVDAQQSRPYEITYRPLTMTTDGKKHQGTVFFPLPDGSGLLYNLLGHGDPPKPVASVSRDVPCKTAYVELLNVGNWLRKPQRFKVSVEMIKPDRLDAGTTLKGLDYIDVPGSMKRDYKLNFYAHKEGTFGAKIVFKNERTNEYLFYYVTLRATTPGVMGTIELETPVRRSAIHTLRVENPLSYPLTFQTECKVADINLPPQFTVPPNSEGTCMFEYQPLKVGESSGKLTLSNGDLGNYTYDLALRSSPAVLEKTTHFKTWLGNNHVVTIKFQNYARQKTDYICKVNSSEWNCERSITAAPASSGSGTEVTIDVTYEPMQLGDSQAILTVTSSIGGEYLFPLEGKCLPPRPQGPFVVRNKSSVSVLFRNVFPTTTVFTFQVDNPLFTVKPGEAIRSKKTHNISVGFDGATSPGSVITGKLTLSCVRSAGQVMSWVYYLKGITPEHGMG</sequence>
<protein>
    <recommendedName>
        <fullName evidence="11">Hydrocephalus-inducing protein</fullName>
    </recommendedName>
</protein>
<keyword evidence="5" id="KW-0966">Cell projection</keyword>
<evidence type="ECO:0000256" key="4">
    <source>
        <dbReference type="ARBA" id="ARBA00023069"/>
    </source>
</evidence>
<feature type="region of interest" description="Disordered" evidence="6">
    <location>
        <begin position="2224"/>
        <end position="2251"/>
    </location>
</feature>
<dbReference type="CDD" id="cd22249">
    <property type="entry name" value="UDM1_RNF168_RNF169-like"/>
    <property type="match status" value="1"/>
</dbReference>
<feature type="region of interest" description="Disordered" evidence="6">
    <location>
        <begin position="1587"/>
        <end position="1612"/>
    </location>
</feature>
<evidence type="ECO:0000313" key="9">
    <source>
        <dbReference type="EMBL" id="CAK8695712.1"/>
    </source>
</evidence>
<evidence type="ECO:0000256" key="6">
    <source>
        <dbReference type="SAM" id="MobiDB-lite"/>
    </source>
</evidence>
<reference evidence="9 10" key="1">
    <citation type="submission" date="2024-02" db="EMBL/GenBank/DDBJ databases">
        <authorList>
            <person name="Daric V."/>
            <person name="Darras S."/>
        </authorList>
    </citation>
    <scope>NUCLEOTIDE SEQUENCE [LARGE SCALE GENOMIC DNA]</scope>
</reference>
<evidence type="ECO:0000256" key="3">
    <source>
        <dbReference type="ARBA" id="ARBA00022490"/>
    </source>
</evidence>
<feature type="domain" description="HYDIN/VesB/CFA65-like Ig-like" evidence="8">
    <location>
        <begin position="206"/>
        <end position="299"/>
    </location>
</feature>
<feature type="region of interest" description="Disordered" evidence="6">
    <location>
        <begin position="2344"/>
        <end position="2403"/>
    </location>
</feature>
<dbReference type="Proteomes" id="UP001642483">
    <property type="component" value="Unassembled WGS sequence"/>
</dbReference>
<evidence type="ECO:0000313" key="10">
    <source>
        <dbReference type="Proteomes" id="UP001642483"/>
    </source>
</evidence>
<feature type="compositionally biased region" description="Basic and acidic residues" evidence="6">
    <location>
        <begin position="2482"/>
        <end position="2508"/>
    </location>
</feature>
<feature type="domain" description="HYDIN/VesB/CFA65-like Ig-like" evidence="8">
    <location>
        <begin position="4674"/>
        <end position="4769"/>
    </location>
</feature>
<comment type="subcellular location">
    <subcellularLocation>
        <location evidence="1">Cell projection</location>
        <location evidence="1">Cilium</location>
    </subcellularLocation>
    <subcellularLocation>
        <location evidence="2">Cytoplasm</location>
    </subcellularLocation>
</comment>
<feature type="compositionally biased region" description="Basic and acidic residues" evidence="6">
    <location>
        <begin position="1601"/>
        <end position="1612"/>
    </location>
</feature>
<feature type="compositionally biased region" description="Basic and acidic residues" evidence="6">
    <location>
        <begin position="2517"/>
        <end position="2534"/>
    </location>
</feature>
<evidence type="ECO:0000256" key="1">
    <source>
        <dbReference type="ARBA" id="ARBA00004138"/>
    </source>
</evidence>
<feature type="domain" description="Hydin adenylate kinase-like" evidence="7">
    <location>
        <begin position="2109"/>
        <end position="2304"/>
    </location>
</feature>
<feature type="region of interest" description="Disordered" evidence="6">
    <location>
        <begin position="2424"/>
        <end position="2542"/>
    </location>
</feature>
<evidence type="ECO:0008006" key="11">
    <source>
        <dbReference type="Google" id="ProtNLM"/>
    </source>
</evidence>
<dbReference type="Pfam" id="PF17213">
    <property type="entry name" value="Hydin_ADK"/>
    <property type="match status" value="1"/>
</dbReference>
<dbReference type="PANTHER" id="PTHR23053">
    <property type="entry name" value="DLEC1 DELETED IN LUNG AND ESOPHAGEAL CANCER 1"/>
    <property type="match status" value="1"/>
</dbReference>
<feature type="compositionally biased region" description="Basic and acidic residues" evidence="6">
    <location>
        <begin position="2768"/>
        <end position="2778"/>
    </location>
</feature>
<dbReference type="EMBL" id="CAWYQH010000152">
    <property type="protein sequence ID" value="CAK8695712.1"/>
    <property type="molecule type" value="Genomic_DNA"/>
</dbReference>
<feature type="region of interest" description="Disordered" evidence="6">
    <location>
        <begin position="2564"/>
        <end position="2661"/>
    </location>
</feature>
<feature type="compositionally biased region" description="Polar residues" evidence="6">
    <location>
        <begin position="2822"/>
        <end position="2834"/>
    </location>
</feature>
<feature type="region of interest" description="Disordered" evidence="6">
    <location>
        <begin position="3984"/>
        <end position="4003"/>
    </location>
</feature>
<gene>
    <name evidence="9" type="ORF">CVLEPA_LOCUS28943</name>
</gene>
<feature type="compositionally biased region" description="Basic and acidic residues" evidence="6">
    <location>
        <begin position="2051"/>
        <end position="2063"/>
    </location>
</feature>
<evidence type="ECO:0000256" key="5">
    <source>
        <dbReference type="ARBA" id="ARBA00023273"/>
    </source>
</evidence>